<dbReference type="PANTHER" id="PTHR38050:SF2">
    <property type="entry name" value="FERULOYL ESTERASE C-RELATED"/>
    <property type="match status" value="1"/>
</dbReference>
<evidence type="ECO:0000256" key="9">
    <source>
        <dbReference type="ARBA" id="ARBA00034075"/>
    </source>
</evidence>
<organism evidence="11 12">
    <name type="scientific">Claviceps africana</name>
    <dbReference type="NCBI Taxonomy" id="83212"/>
    <lineage>
        <taxon>Eukaryota</taxon>
        <taxon>Fungi</taxon>
        <taxon>Dikarya</taxon>
        <taxon>Ascomycota</taxon>
        <taxon>Pezizomycotina</taxon>
        <taxon>Sordariomycetes</taxon>
        <taxon>Hypocreomycetidae</taxon>
        <taxon>Hypocreales</taxon>
        <taxon>Clavicipitaceae</taxon>
        <taxon>Claviceps</taxon>
    </lineage>
</organism>
<evidence type="ECO:0000256" key="10">
    <source>
        <dbReference type="SAM" id="SignalP"/>
    </source>
</evidence>
<evidence type="ECO:0000256" key="1">
    <source>
        <dbReference type="ARBA" id="ARBA00004613"/>
    </source>
</evidence>
<dbReference type="EC" id="3.1.1.73" evidence="2"/>
<dbReference type="Gene3D" id="3.40.50.1820">
    <property type="entry name" value="alpha/beta hydrolase"/>
    <property type="match status" value="1"/>
</dbReference>
<gene>
    <name evidence="11" type="ORF">E4U42_000297</name>
</gene>
<keyword evidence="5 10" id="KW-0732">Signal</keyword>
<dbReference type="OrthoDB" id="424610at2759"/>
<evidence type="ECO:0000313" key="12">
    <source>
        <dbReference type="Proteomes" id="UP000811619"/>
    </source>
</evidence>
<comment type="catalytic activity">
    <reaction evidence="9">
        <text>feruloyl-polysaccharide + H2O = ferulate + polysaccharide.</text>
        <dbReference type="EC" id="3.1.1.73"/>
    </reaction>
</comment>
<dbReference type="PANTHER" id="PTHR38050">
    <property type="match status" value="1"/>
</dbReference>
<accession>A0A8K0J2P7</accession>
<evidence type="ECO:0000256" key="8">
    <source>
        <dbReference type="ARBA" id="ARBA00023326"/>
    </source>
</evidence>
<sequence>MTLFPLLSSLAASLAVLSGVRGAAAAPTSKGCGLRQDFAGATREFNMDSGGHRRTYQVHLPAGYDAAKPTPLLLAYHGKGKLVGVFEAETRFSDESVNPDMITVYPVGFNASWQGAPYAAHGVDDVAFSMDLVARLQDQFCVDESRVYATGHSNGAGFCDVLACSAQAGPRFAAFAPISGAFYTAYHSDDECHAASVPLPMLEVHGTGDMQIPYEGRKAGGHGPLLSIPAWVAAWARRNGCDAPETSDSGHGIHDSRYQCRGVADALEHIKVDGMGHAWPLPGSRLGDVSTRVLAFLRKHRRPQ</sequence>
<dbReference type="InterPro" id="IPR043595">
    <property type="entry name" value="FaeB/C/D"/>
</dbReference>
<proteinExistence type="predicted"/>
<dbReference type="EMBL" id="SRPY01001065">
    <property type="protein sequence ID" value="KAG5914800.1"/>
    <property type="molecule type" value="Genomic_DNA"/>
</dbReference>
<keyword evidence="3" id="KW-0964">Secreted</keyword>
<feature type="signal peptide" evidence="10">
    <location>
        <begin position="1"/>
        <end position="25"/>
    </location>
</feature>
<protein>
    <recommendedName>
        <fullName evidence="2">feruloyl esterase</fullName>
        <ecNumber evidence="2">3.1.1.73</ecNumber>
    </recommendedName>
</protein>
<name>A0A8K0J2P7_9HYPO</name>
<keyword evidence="6" id="KW-0378">Hydrolase</keyword>
<keyword evidence="7" id="KW-0119">Carbohydrate metabolism</keyword>
<dbReference type="GO" id="GO:0045493">
    <property type="term" value="P:xylan catabolic process"/>
    <property type="evidence" value="ECO:0007669"/>
    <property type="project" value="UniProtKB-KW"/>
</dbReference>
<evidence type="ECO:0000256" key="2">
    <source>
        <dbReference type="ARBA" id="ARBA00013091"/>
    </source>
</evidence>
<comment type="caution">
    <text evidence="11">The sequence shown here is derived from an EMBL/GenBank/DDBJ whole genome shotgun (WGS) entry which is preliminary data.</text>
</comment>
<dbReference type="GO" id="GO:0030600">
    <property type="term" value="F:feruloyl esterase activity"/>
    <property type="evidence" value="ECO:0007669"/>
    <property type="project" value="UniProtKB-EC"/>
</dbReference>
<keyword evidence="12" id="KW-1185">Reference proteome</keyword>
<dbReference type="InterPro" id="IPR029058">
    <property type="entry name" value="AB_hydrolase_fold"/>
</dbReference>
<dbReference type="SUPFAM" id="SSF53474">
    <property type="entry name" value="alpha/beta-Hydrolases"/>
    <property type="match status" value="1"/>
</dbReference>
<keyword evidence="8" id="KW-0624">Polysaccharide degradation</keyword>
<reference evidence="11" key="1">
    <citation type="journal article" date="2020" name="bioRxiv">
        <title>Whole genome comparisons of ergot fungi reveals the divergence and evolution of species within the genus Claviceps are the result of varying mechanisms driving genome evolution and host range expansion.</title>
        <authorList>
            <person name="Wyka S.A."/>
            <person name="Mondo S.J."/>
            <person name="Liu M."/>
            <person name="Dettman J."/>
            <person name="Nalam V."/>
            <person name="Broders K.D."/>
        </authorList>
    </citation>
    <scope>NUCLEOTIDE SEQUENCE</scope>
    <source>
        <strain evidence="11">CCC 489</strain>
    </source>
</reference>
<dbReference type="AlphaFoldDB" id="A0A8K0J2P7"/>
<evidence type="ECO:0000256" key="4">
    <source>
        <dbReference type="ARBA" id="ARBA00022651"/>
    </source>
</evidence>
<dbReference type="Proteomes" id="UP000811619">
    <property type="component" value="Unassembled WGS sequence"/>
</dbReference>
<evidence type="ECO:0000256" key="5">
    <source>
        <dbReference type="ARBA" id="ARBA00022729"/>
    </source>
</evidence>
<evidence type="ECO:0000256" key="7">
    <source>
        <dbReference type="ARBA" id="ARBA00023277"/>
    </source>
</evidence>
<evidence type="ECO:0000256" key="3">
    <source>
        <dbReference type="ARBA" id="ARBA00022525"/>
    </source>
</evidence>
<feature type="chain" id="PRO_5035435715" description="feruloyl esterase" evidence="10">
    <location>
        <begin position="26"/>
        <end position="304"/>
    </location>
</feature>
<evidence type="ECO:0000256" key="6">
    <source>
        <dbReference type="ARBA" id="ARBA00022801"/>
    </source>
</evidence>
<dbReference type="GO" id="GO:0005576">
    <property type="term" value="C:extracellular region"/>
    <property type="evidence" value="ECO:0007669"/>
    <property type="project" value="UniProtKB-SubCell"/>
</dbReference>
<evidence type="ECO:0000313" key="11">
    <source>
        <dbReference type="EMBL" id="KAG5914800.1"/>
    </source>
</evidence>
<keyword evidence="4" id="KW-0858">Xylan degradation</keyword>
<comment type="subcellular location">
    <subcellularLocation>
        <location evidence="1">Secreted</location>
    </subcellularLocation>
</comment>